<dbReference type="AlphaFoldDB" id="A0A2I0IVE3"/>
<comment type="caution">
    <text evidence="1">The sequence shown here is derived from an EMBL/GenBank/DDBJ whole genome shotgun (WGS) entry which is preliminary data.</text>
</comment>
<accession>A0A2I0IVE3</accession>
<dbReference type="EMBL" id="PGOL01002443">
    <property type="protein sequence ID" value="PKI47964.1"/>
    <property type="molecule type" value="Genomic_DNA"/>
</dbReference>
<protein>
    <submittedName>
        <fullName evidence="1">Uncharacterized protein</fullName>
    </submittedName>
</protein>
<gene>
    <name evidence="1" type="ORF">CRG98_031628</name>
</gene>
<evidence type="ECO:0000313" key="2">
    <source>
        <dbReference type="Proteomes" id="UP000233551"/>
    </source>
</evidence>
<organism evidence="1 2">
    <name type="scientific">Punica granatum</name>
    <name type="common">Pomegranate</name>
    <dbReference type="NCBI Taxonomy" id="22663"/>
    <lineage>
        <taxon>Eukaryota</taxon>
        <taxon>Viridiplantae</taxon>
        <taxon>Streptophyta</taxon>
        <taxon>Embryophyta</taxon>
        <taxon>Tracheophyta</taxon>
        <taxon>Spermatophyta</taxon>
        <taxon>Magnoliopsida</taxon>
        <taxon>eudicotyledons</taxon>
        <taxon>Gunneridae</taxon>
        <taxon>Pentapetalae</taxon>
        <taxon>rosids</taxon>
        <taxon>malvids</taxon>
        <taxon>Myrtales</taxon>
        <taxon>Lythraceae</taxon>
        <taxon>Punica</taxon>
    </lineage>
</organism>
<evidence type="ECO:0000313" key="1">
    <source>
        <dbReference type="EMBL" id="PKI47964.1"/>
    </source>
</evidence>
<reference evidence="1 2" key="1">
    <citation type="submission" date="2017-11" db="EMBL/GenBank/DDBJ databases">
        <title>De-novo sequencing of pomegranate (Punica granatum L.) genome.</title>
        <authorList>
            <person name="Akparov Z."/>
            <person name="Amiraslanov A."/>
            <person name="Hajiyeva S."/>
            <person name="Abbasov M."/>
            <person name="Kaur K."/>
            <person name="Hamwieh A."/>
            <person name="Solovyev V."/>
            <person name="Salamov A."/>
            <person name="Braich B."/>
            <person name="Kosarev P."/>
            <person name="Mahmoud A."/>
            <person name="Hajiyev E."/>
            <person name="Babayeva S."/>
            <person name="Izzatullayeva V."/>
            <person name="Mammadov A."/>
            <person name="Mammadov A."/>
            <person name="Sharifova S."/>
            <person name="Ojaghi J."/>
            <person name="Eynullazada K."/>
            <person name="Bayramov B."/>
            <person name="Abdulazimova A."/>
            <person name="Shahmuradov I."/>
        </authorList>
    </citation>
    <scope>NUCLEOTIDE SEQUENCE [LARGE SCALE GENOMIC DNA]</scope>
    <source>
        <strain evidence="2">cv. AG2017</strain>
        <tissue evidence="1">Leaf</tissue>
    </source>
</reference>
<feature type="non-terminal residue" evidence="1">
    <location>
        <position position="1"/>
    </location>
</feature>
<sequence>HPKGLDKQKRREDFAAGGRTRPYLGFQETCLTLAGEMMEVAEAACELRHWRRTEQIERRKRDCRNGGSFMAMMGSPTVIGVEVEEDDDRLDIDFPGNCFDILDLRFVL</sequence>
<keyword evidence="2" id="KW-1185">Reference proteome</keyword>
<dbReference type="Proteomes" id="UP000233551">
    <property type="component" value="Unassembled WGS sequence"/>
</dbReference>
<proteinExistence type="predicted"/>
<name>A0A2I0IVE3_PUNGR</name>